<dbReference type="EMBL" id="BAABBV010000001">
    <property type="protein sequence ID" value="GAA4159748.1"/>
    <property type="molecule type" value="Genomic_DNA"/>
</dbReference>
<dbReference type="InterPro" id="IPR005952">
    <property type="entry name" value="Phosphogly_mut1"/>
</dbReference>
<proteinExistence type="inferred from homology"/>
<evidence type="ECO:0000256" key="5">
    <source>
        <dbReference type="RuleBase" id="RU004512"/>
    </source>
</evidence>
<feature type="binding site" evidence="4">
    <location>
        <begin position="186"/>
        <end position="187"/>
    </location>
    <ligand>
        <name>substrate</name>
    </ligand>
</feature>
<dbReference type="SMART" id="SM00855">
    <property type="entry name" value="PGAM"/>
    <property type="match status" value="1"/>
</dbReference>
<name>A0ABP7ZJ58_9MICO</name>
<organism evidence="6 7">
    <name type="scientific">Gryllotalpicola daejeonensis</name>
    <dbReference type="NCBI Taxonomy" id="993087"/>
    <lineage>
        <taxon>Bacteria</taxon>
        <taxon>Bacillati</taxon>
        <taxon>Actinomycetota</taxon>
        <taxon>Actinomycetes</taxon>
        <taxon>Micrococcales</taxon>
        <taxon>Microbacteriaceae</taxon>
        <taxon>Gryllotalpicola</taxon>
    </lineage>
</organism>
<dbReference type="PANTHER" id="PTHR11931">
    <property type="entry name" value="PHOSPHOGLYCERATE MUTASE"/>
    <property type="match status" value="1"/>
</dbReference>
<comment type="catalytic activity">
    <reaction evidence="4 5">
        <text>(2R)-2-phosphoglycerate = (2R)-3-phosphoglycerate</text>
        <dbReference type="Rhea" id="RHEA:15901"/>
        <dbReference type="ChEBI" id="CHEBI:58272"/>
        <dbReference type="ChEBI" id="CHEBI:58289"/>
        <dbReference type="EC" id="5.4.2.11"/>
    </reaction>
</comment>
<gene>
    <name evidence="4" type="primary">gpmA</name>
    <name evidence="6" type="ORF">GCM10022286_14640</name>
</gene>
<keyword evidence="3 4" id="KW-0413">Isomerase</keyword>
<dbReference type="InterPro" id="IPR001345">
    <property type="entry name" value="PG/BPGM_mutase_AS"/>
</dbReference>
<keyword evidence="2 4" id="KW-0324">Glycolysis</keyword>
<feature type="binding site" evidence="4">
    <location>
        <begin position="91"/>
        <end position="94"/>
    </location>
    <ligand>
        <name>substrate</name>
    </ligand>
</feature>
<comment type="similarity">
    <text evidence="1 4">Belongs to the phosphoglycerate mutase family. BPG-dependent PGAM subfamily.</text>
</comment>
<comment type="function">
    <text evidence="4 5">Catalyzes the interconversion of 2-phosphoglycerate and 3-phosphoglycerate.</text>
</comment>
<feature type="binding site" evidence="4">
    <location>
        <begin position="118"/>
        <end position="119"/>
    </location>
    <ligand>
        <name>substrate</name>
    </ligand>
</feature>
<dbReference type="InterPro" id="IPR013078">
    <property type="entry name" value="His_Pase_superF_clade-1"/>
</dbReference>
<evidence type="ECO:0000256" key="3">
    <source>
        <dbReference type="ARBA" id="ARBA00023235"/>
    </source>
</evidence>
<evidence type="ECO:0000313" key="7">
    <source>
        <dbReference type="Proteomes" id="UP001415169"/>
    </source>
</evidence>
<dbReference type="SUPFAM" id="SSF53254">
    <property type="entry name" value="Phosphoglycerate mutase-like"/>
    <property type="match status" value="1"/>
</dbReference>
<dbReference type="NCBIfam" id="NF010718">
    <property type="entry name" value="PRK14120.1"/>
    <property type="match status" value="1"/>
</dbReference>
<dbReference type="Gene3D" id="3.40.50.1240">
    <property type="entry name" value="Phosphoglycerate mutase-like"/>
    <property type="match status" value="1"/>
</dbReference>
<dbReference type="InterPro" id="IPR029033">
    <property type="entry name" value="His_PPase_superfam"/>
</dbReference>
<reference evidence="6" key="2">
    <citation type="submission" date="2023-12" db="EMBL/GenBank/DDBJ databases">
        <authorList>
            <person name="Sun Q."/>
            <person name="Inoue M."/>
        </authorList>
    </citation>
    <scope>NUCLEOTIDE SEQUENCE</scope>
    <source>
        <strain evidence="6">JCM 17590</strain>
    </source>
</reference>
<feature type="binding site" evidence="4">
    <location>
        <begin position="25"/>
        <end position="26"/>
    </location>
    <ligand>
        <name>substrate</name>
    </ligand>
</feature>
<keyword evidence="4" id="KW-0312">Gluconeogenesis</keyword>
<dbReference type="EC" id="5.4.2.11" evidence="4 5"/>
<dbReference type="Pfam" id="PF00300">
    <property type="entry name" value="His_Phos_1"/>
    <property type="match status" value="1"/>
</dbReference>
<feature type="binding site" evidence="4">
    <location>
        <position position="64"/>
    </location>
    <ligand>
        <name>substrate</name>
    </ligand>
</feature>
<evidence type="ECO:0000256" key="1">
    <source>
        <dbReference type="ARBA" id="ARBA00006717"/>
    </source>
</evidence>
<evidence type="ECO:0000313" key="6">
    <source>
        <dbReference type="EMBL" id="GAA4159748.1"/>
    </source>
</evidence>
<feature type="binding site" evidence="4">
    <location>
        <position position="102"/>
    </location>
    <ligand>
        <name>substrate</name>
    </ligand>
</feature>
<feature type="active site" description="Proton donor/acceptor" evidence="4">
    <location>
        <position position="91"/>
    </location>
</feature>
<comment type="caution">
    <text evidence="6">The sequence shown here is derived from an EMBL/GenBank/DDBJ whole genome shotgun (WGS) entry which is preliminary data.</text>
</comment>
<feature type="binding site" evidence="4">
    <location>
        <begin position="12"/>
        <end position="19"/>
    </location>
    <ligand>
        <name>substrate</name>
    </ligand>
</feature>
<dbReference type="PIRSF" id="PIRSF000709">
    <property type="entry name" value="6PFK_2-Ptase"/>
    <property type="match status" value="1"/>
</dbReference>
<protein>
    <recommendedName>
        <fullName evidence="4 5">2,3-bisphosphoglycerate-dependent phosphoglycerate mutase</fullName>
        <shortName evidence="4">BPG-dependent PGAM</shortName>
        <shortName evidence="4">PGAM</shortName>
        <shortName evidence="4">Phosphoglyceromutase</shortName>
        <shortName evidence="4">dPGM</shortName>
        <ecNumber evidence="4 5">5.4.2.11</ecNumber>
    </recommendedName>
</protein>
<evidence type="ECO:0000256" key="2">
    <source>
        <dbReference type="ARBA" id="ARBA00023152"/>
    </source>
</evidence>
<dbReference type="PROSITE" id="PS00175">
    <property type="entry name" value="PG_MUTASE"/>
    <property type="match status" value="1"/>
</dbReference>
<accession>A0ABP7ZJ58</accession>
<reference evidence="6" key="1">
    <citation type="journal article" date="2014" name="Int. J. Syst. Evol. Microbiol.">
        <title>Complete genome of a new Firmicutes species belonging to the dominant human colonic microbiota ('Ruminococcus bicirculans') reveals two chromosomes and a selective capacity to utilize plant glucans.</title>
        <authorList>
            <consortium name="NISC Comparative Sequencing Program"/>
            <person name="Wegmann U."/>
            <person name="Louis P."/>
            <person name="Goesmann A."/>
            <person name="Henrissat B."/>
            <person name="Duncan S.H."/>
            <person name="Flint H.J."/>
        </authorList>
    </citation>
    <scope>NUCLEOTIDE SEQUENCE</scope>
    <source>
        <strain evidence="6">JCM 17590</strain>
    </source>
</reference>
<sequence length="250" mass="27207">MSDAPYTLILLRHGQSEWNATNQFTGWVDVRLTEQGAAEAKHAGELLKQAGLAPDILYTSVLTRAIQTANLALEAADLLWIPVKRSWRLNERHYGALQGKDKAQTLEAFGEEQFMTWRRSFDVPPPPLADDDQYSQVDDPRYAHIDGEVPRTEALSNVIDRFLPYWHSDITASLAEGKTVLVTAHGNSLRALVKHLDGISDADIAALNIPTGIPLVYKLGADFAPLGPGEYLDPEAAAAGAAAVAAQGKK</sequence>
<dbReference type="NCBIfam" id="TIGR01258">
    <property type="entry name" value="pgm_1"/>
    <property type="match status" value="1"/>
</dbReference>
<dbReference type="RefSeq" id="WP_344791099.1">
    <property type="nucleotide sequence ID" value="NZ_BAABBV010000001.1"/>
</dbReference>
<feature type="site" description="Transition state stabilizer" evidence="4">
    <location>
        <position position="185"/>
    </location>
</feature>
<dbReference type="NCBIfam" id="NF010713">
    <property type="entry name" value="PRK14115.1"/>
    <property type="match status" value="1"/>
</dbReference>
<evidence type="ECO:0000256" key="4">
    <source>
        <dbReference type="HAMAP-Rule" id="MF_01039"/>
    </source>
</evidence>
<dbReference type="Proteomes" id="UP001415169">
    <property type="component" value="Unassembled WGS sequence"/>
</dbReference>
<dbReference type="CDD" id="cd07067">
    <property type="entry name" value="HP_PGM_like"/>
    <property type="match status" value="1"/>
</dbReference>
<feature type="active site" description="Tele-phosphohistidine intermediate" evidence="4">
    <location>
        <position position="13"/>
    </location>
</feature>
<keyword evidence="7" id="KW-1185">Reference proteome</keyword>
<comment type="pathway">
    <text evidence="4 5">Carbohydrate degradation; glycolysis; pyruvate from D-glyceraldehyde 3-phosphate: step 3/5.</text>
</comment>
<dbReference type="HAMAP" id="MF_01039">
    <property type="entry name" value="PGAM_GpmA"/>
    <property type="match status" value="1"/>
</dbReference>